<dbReference type="STRING" id="1123024.GCA_000423625_02212"/>
<name>A0A511CW51_9PSEU</name>
<feature type="compositionally biased region" description="Basic and acidic residues" evidence="1">
    <location>
        <begin position="213"/>
        <end position="223"/>
    </location>
</feature>
<evidence type="ECO:0008006" key="4">
    <source>
        <dbReference type="Google" id="ProtNLM"/>
    </source>
</evidence>
<reference evidence="2 3" key="1">
    <citation type="submission" date="2019-07" db="EMBL/GenBank/DDBJ databases">
        <title>Whole genome shotgun sequence of Pseudonocardia asaccharolytica NBRC 16224.</title>
        <authorList>
            <person name="Hosoyama A."/>
            <person name="Uohara A."/>
            <person name="Ohji S."/>
            <person name="Ichikawa N."/>
        </authorList>
    </citation>
    <scope>NUCLEOTIDE SEQUENCE [LARGE SCALE GENOMIC DNA]</scope>
    <source>
        <strain evidence="2 3">NBRC 16224</strain>
    </source>
</reference>
<comment type="caution">
    <text evidence="2">The sequence shown here is derived from an EMBL/GenBank/DDBJ whole genome shotgun (WGS) entry which is preliminary data.</text>
</comment>
<dbReference type="EMBL" id="BJVI01000004">
    <property type="protein sequence ID" value="GEL16799.1"/>
    <property type="molecule type" value="Genomic_DNA"/>
</dbReference>
<evidence type="ECO:0000313" key="2">
    <source>
        <dbReference type="EMBL" id="GEL16799.1"/>
    </source>
</evidence>
<evidence type="ECO:0000256" key="1">
    <source>
        <dbReference type="SAM" id="MobiDB-lite"/>
    </source>
</evidence>
<keyword evidence="3" id="KW-1185">Reference proteome</keyword>
<sequence length="223" mass="23217">MAPREDLEGTEIPLLGPHDERRFVEVPAAGPARSRCGRDARGQIVIVSVSRRRRRHRSPRRRADGNEAVHPGNDRPAPASIVAAGLAYRAKPVRPPYPGRVPDPAAPVIDPADAVAAAVLGHPTVACLDGGPFGAIVSYLPVRRRVLGVQVAARSARVGVVVRPGVALPRLSEEIGALVRGVLGPVSVEITFCDIAEEIPTGTGGAAAPDTQRAADGDHAGLA</sequence>
<feature type="region of interest" description="Disordered" evidence="1">
    <location>
        <begin position="203"/>
        <end position="223"/>
    </location>
</feature>
<evidence type="ECO:0000313" key="3">
    <source>
        <dbReference type="Proteomes" id="UP000321328"/>
    </source>
</evidence>
<feature type="compositionally biased region" description="Basic residues" evidence="1">
    <location>
        <begin position="50"/>
        <end position="60"/>
    </location>
</feature>
<protein>
    <recommendedName>
        <fullName evidence="4">Asp23/Gls24 family envelope stress response protein</fullName>
    </recommendedName>
</protein>
<feature type="region of interest" description="Disordered" evidence="1">
    <location>
        <begin position="49"/>
        <end position="77"/>
    </location>
</feature>
<proteinExistence type="predicted"/>
<accession>A0A511CW51</accession>
<dbReference type="Proteomes" id="UP000321328">
    <property type="component" value="Unassembled WGS sequence"/>
</dbReference>
<dbReference type="AlphaFoldDB" id="A0A511CW51"/>
<gene>
    <name evidence="2" type="ORF">PA7_06360</name>
</gene>
<organism evidence="2 3">
    <name type="scientific">Pseudonocardia asaccharolytica DSM 44247 = NBRC 16224</name>
    <dbReference type="NCBI Taxonomy" id="1123024"/>
    <lineage>
        <taxon>Bacteria</taxon>
        <taxon>Bacillati</taxon>
        <taxon>Actinomycetota</taxon>
        <taxon>Actinomycetes</taxon>
        <taxon>Pseudonocardiales</taxon>
        <taxon>Pseudonocardiaceae</taxon>
        <taxon>Pseudonocardia</taxon>
    </lineage>
</organism>